<dbReference type="Proteomes" id="UP000192638">
    <property type="component" value="Unassembled WGS sequence"/>
</dbReference>
<organism evidence="1 2">
    <name type="scientific">Ligilactobacillus salivarius</name>
    <dbReference type="NCBI Taxonomy" id="1624"/>
    <lineage>
        <taxon>Bacteria</taxon>
        <taxon>Bacillati</taxon>
        <taxon>Bacillota</taxon>
        <taxon>Bacilli</taxon>
        <taxon>Lactobacillales</taxon>
        <taxon>Lactobacillaceae</taxon>
        <taxon>Ligilactobacillus</taxon>
    </lineage>
</organism>
<evidence type="ECO:0000313" key="1">
    <source>
        <dbReference type="EMBL" id="OQQ82996.1"/>
    </source>
</evidence>
<gene>
    <name evidence="1" type="ORF">B6U60_06515</name>
</gene>
<dbReference type="InterPro" id="IPR024211">
    <property type="entry name" value="DUF3841"/>
</dbReference>
<evidence type="ECO:0000313" key="2">
    <source>
        <dbReference type="Proteomes" id="UP000192638"/>
    </source>
</evidence>
<sequence length="198" mass="24335">MIIWTIQPYSVYQQLKSKGQFYCDPEKSENLKENNFQVAYNWMIKQMKRRKILPPKDVKVPLWAWYRRDYKHVRPDFRLIRDSEIEVCMEINIPEEKVLLSDFEAWHFVLNDWYYSPATNEQEWERLEKKFDSLPERKQKQVKEKSWQRIFDTDIRHGKWTSNGETIQACFWMLEMSQVRKAWLLKKGEKVQKIYSVD</sequence>
<dbReference type="EMBL" id="NBEB01000061">
    <property type="protein sequence ID" value="OQQ82996.1"/>
    <property type="molecule type" value="Genomic_DNA"/>
</dbReference>
<dbReference type="RefSeq" id="WP_081530711.1">
    <property type="nucleotide sequence ID" value="NZ_NBEB01000061.1"/>
</dbReference>
<evidence type="ECO:0008006" key="3">
    <source>
        <dbReference type="Google" id="ProtNLM"/>
    </source>
</evidence>
<comment type="caution">
    <text evidence="1">The sequence shown here is derived from an EMBL/GenBank/DDBJ whole genome shotgun (WGS) entry which is preliminary data.</text>
</comment>
<dbReference type="Pfam" id="PF12952">
    <property type="entry name" value="DUF3841"/>
    <property type="match status" value="1"/>
</dbReference>
<name>A0A1V9QQ14_9LACO</name>
<accession>A0A1V9QQ14</accession>
<dbReference type="AlphaFoldDB" id="A0A1V9QQ14"/>
<protein>
    <recommendedName>
        <fullName evidence="3">DUF3841 domain-containing protein</fullName>
    </recommendedName>
</protein>
<reference evidence="1 2" key="1">
    <citation type="submission" date="2017-03" db="EMBL/GenBank/DDBJ databases">
        <title>Phylogenomics and comparative genomics of Lactobacillus salivarius, a mammalian gut commensal.</title>
        <authorList>
            <person name="Harris H.M."/>
        </authorList>
    </citation>
    <scope>NUCLEOTIDE SEQUENCE [LARGE SCALE GENOMIC DNA]</scope>
    <source>
        <strain evidence="1 2">LMG 14477</strain>
    </source>
</reference>
<proteinExistence type="predicted"/>